<dbReference type="InterPro" id="IPR001763">
    <property type="entry name" value="Rhodanese-like_dom"/>
</dbReference>
<dbReference type="InterPro" id="IPR036873">
    <property type="entry name" value="Rhodanese-like_dom_sf"/>
</dbReference>
<evidence type="ECO:0000313" key="5">
    <source>
        <dbReference type="Proteomes" id="UP001500101"/>
    </source>
</evidence>
<dbReference type="SMART" id="SM00450">
    <property type="entry name" value="RHOD"/>
    <property type="match status" value="2"/>
</dbReference>
<dbReference type="CDD" id="cd01449">
    <property type="entry name" value="TST_Repeat_2"/>
    <property type="match status" value="1"/>
</dbReference>
<comment type="caution">
    <text evidence="4">The sequence shown here is derived from an EMBL/GenBank/DDBJ whole genome shotgun (WGS) entry which is preliminary data.</text>
</comment>
<organism evidence="4 5">
    <name type="scientific">Sphingobacterium kyonggiense</name>
    <dbReference type="NCBI Taxonomy" id="714075"/>
    <lineage>
        <taxon>Bacteria</taxon>
        <taxon>Pseudomonadati</taxon>
        <taxon>Bacteroidota</taxon>
        <taxon>Sphingobacteriia</taxon>
        <taxon>Sphingobacteriales</taxon>
        <taxon>Sphingobacteriaceae</taxon>
        <taxon>Sphingobacterium</taxon>
    </lineage>
</organism>
<sequence length="278" mass="30913">MSSAAIISTDHALQLILEKDAIILDASIDKVNQKLDNSTLELIPNSRFFAIEGAFSDHDSPFPHTLPSASHFEQEVQKIGISQDSVLIIYDRWGIYSSPRAWWMFRYMGLEQVYVLRGGLPAWKAAGLPVEDHYLEETAVHPGNFKANPRKEWLVSKEQLLSLYQDKHVQVIDARSSGRFHGTAAEPRPGLRSGHIPGSKNLPFDTLMDGIDYKEKEELALLFDGKTNPDKRNIFTCGSGVSAAILALAAHELGIEQIAVYDGSWSEWGADPNSPIEQ</sequence>
<dbReference type="PANTHER" id="PTHR11364:SF27">
    <property type="entry name" value="SULFURTRANSFERASE"/>
    <property type="match status" value="1"/>
</dbReference>
<proteinExistence type="predicted"/>
<dbReference type="Gene3D" id="3.40.250.10">
    <property type="entry name" value="Rhodanese-like domain"/>
    <property type="match status" value="2"/>
</dbReference>
<dbReference type="InterPro" id="IPR045078">
    <property type="entry name" value="TST/MPST-like"/>
</dbReference>
<keyword evidence="2" id="KW-0677">Repeat</keyword>
<name>A0ABP7YI02_9SPHI</name>
<dbReference type="Proteomes" id="UP001500101">
    <property type="component" value="Unassembled WGS sequence"/>
</dbReference>
<evidence type="ECO:0000259" key="3">
    <source>
        <dbReference type="PROSITE" id="PS50206"/>
    </source>
</evidence>
<dbReference type="RefSeq" id="WP_344673563.1">
    <property type="nucleotide sequence ID" value="NZ_BAAAZI010000006.1"/>
</dbReference>
<feature type="domain" description="Rhodanese" evidence="3">
    <location>
        <begin position="43"/>
        <end position="132"/>
    </location>
</feature>
<dbReference type="SUPFAM" id="SSF52821">
    <property type="entry name" value="Rhodanese/Cell cycle control phosphatase"/>
    <property type="match status" value="2"/>
</dbReference>
<protein>
    <submittedName>
        <fullName evidence="4">3-mercaptopyruvate sulfurtransferase</fullName>
    </submittedName>
</protein>
<dbReference type="EMBL" id="BAAAZI010000006">
    <property type="protein sequence ID" value="GAA4136035.1"/>
    <property type="molecule type" value="Genomic_DNA"/>
</dbReference>
<dbReference type="PROSITE" id="PS50206">
    <property type="entry name" value="RHODANESE_3"/>
    <property type="match status" value="2"/>
</dbReference>
<reference evidence="5" key="1">
    <citation type="journal article" date="2019" name="Int. J. Syst. Evol. Microbiol.">
        <title>The Global Catalogue of Microorganisms (GCM) 10K type strain sequencing project: providing services to taxonomists for standard genome sequencing and annotation.</title>
        <authorList>
            <consortium name="The Broad Institute Genomics Platform"/>
            <consortium name="The Broad Institute Genome Sequencing Center for Infectious Disease"/>
            <person name="Wu L."/>
            <person name="Ma J."/>
        </authorList>
    </citation>
    <scope>NUCLEOTIDE SEQUENCE [LARGE SCALE GENOMIC DNA]</scope>
    <source>
        <strain evidence="5">JCM 16704</strain>
    </source>
</reference>
<keyword evidence="1" id="KW-0808">Transferase</keyword>
<gene>
    <name evidence="4" type="primary">sseA</name>
    <name evidence="4" type="ORF">GCM10022216_10460</name>
</gene>
<keyword evidence="5" id="KW-1185">Reference proteome</keyword>
<dbReference type="CDD" id="cd01448">
    <property type="entry name" value="TST_Repeat_1"/>
    <property type="match status" value="1"/>
</dbReference>
<evidence type="ECO:0000256" key="2">
    <source>
        <dbReference type="ARBA" id="ARBA00022737"/>
    </source>
</evidence>
<dbReference type="PANTHER" id="PTHR11364">
    <property type="entry name" value="THIOSULFATE SULFERTANSFERASE"/>
    <property type="match status" value="1"/>
</dbReference>
<accession>A0ABP7YI02</accession>
<dbReference type="Pfam" id="PF00581">
    <property type="entry name" value="Rhodanese"/>
    <property type="match status" value="2"/>
</dbReference>
<feature type="domain" description="Rhodanese" evidence="3">
    <location>
        <begin position="165"/>
        <end position="277"/>
    </location>
</feature>
<evidence type="ECO:0000256" key="1">
    <source>
        <dbReference type="ARBA" id="ARBA00022679"/>
    </source>
</evidence>
<evidence type="ECO:0000313" key="4">
    <source>
        <dbReference type="EMBL" id="GAA4136035.1"/>
    </source>
</evidence>